<evidence type="ECO:0000256" key="3">
    <source>
        <dbReference type="ARBA" id="ARBA00022827"/>
    </source>
</evidence>
<dbReference type="Pfam" id="PF01494">
    <property type="entry name" value="FAD_binding_3"/>
    <property type="match status" value="1"/>
</dbReference>
<protein>
    <submittedName>
        <fullName evidence="5">Monooxygenase FAD-binding protein</fullName>
    </submittedName>
</protein>
<keyword evidence="5" id="KW-0560">Oxidoreductase</keyword>
<dbReference type="PANTHER" id="PTHR43004">
    <property type="entry name" value="TRK SYSTEM POTASSIUM UPTAKE PROTEIN"/>
    <property type="match status" value="1"/>
</dbReference>
<dbReference type="Gene3D" id="3.40.30.120">
    <property type="match status" value="1"/>
</dbReference>
<dbReference type="Gene3D" id="3.50.50.60">
    <property type="entry name" value="FAD/NAD(P)-binding domain"/>
    <property type="match status" value="1"/>
</dbReference>
<dbReference type="OrthoDB" id="3443359at2"/>
<dbReference type="RefSeq" id="WP_006395536.1">
    <property type="nucleotide sequence ID" value="NZ_GL982453.1"/>
</dbReference>
<reference evidence="5 6" key="1">
    <citation type="submission" date="2011-06" db="EMBL/GenBank/DDBJ databases">
        <authorList>
            <person name="Bador J."/>
            <person name="Amoureux L."/>
            <person name="Neuwirth C."/>
        </authorList>
    </citation>
    <scope>NUCLEOTIDE SEQUENCE [LARGE SCALE GENOMIC DNA]</scope>
    <source>
        <strain evidence="5 6">AXX-A</strain>
    </source>
</reference>
<dbReference type="Proteomes" id="UP000004853">
    <property type="component" value="Unassembled WGS sequence"/>
</dbReference>
<dbReference type="SUPFAM" id="SSF51905">
    <property type="entry name" value="FAD/NAD(P)-binding domain"/>
    <property type="match status" value="1"/>
</dbReference>
<dbReference type="PRINTS" id="PR00420">
    <property type="entry name" value="RNGMNOXGNASE"/>
</dbReference>
<dbReference type="PATRIC" id="fig|1003200.3.peg.5494"/>
<dbReference type="InterPro" id="IPR036188">
    <property type="entry name" value="FAD/NAD-bd_sf"/>
</dbReference>
<keyword evidence="5" id="KW-0503">Monooxygenase</keyword>
<gene>
    <name evidence="5" type="ORF">AXXA_27765</name>
</gene>
<name>F7T9A7_9BURK</name>
<dbReference type="GO" id="GO:0071949">
    <property type="term" value="F:FAD binding"/>
    <property type="evidence" value="ECO:0007669"/>
    <property type="project" value="InterPro"/>
</dbReference>
<dbReference type="InterPro" id="IPR002938">
    <property type="entry name" value="FAD-bd"/>
</dbReference>
<dbReference type="GO" id="GO:0016709">
    <property type="term" value="F:oxidoreductase activity, acting on paired donors, with incorporation or reduction of molecular oxygen, NAD(P)H as one donor, and incorporation of one atom of oxygen"/>
    <property type="evidence" value="ECO:0007669"/>
    <property type="project" value="UniProtKB-ARBA"/>
</dbReference>
<keyword evidence="2" id="KW-0285">Flavoprotein</keyword>
<dbReference type="HOGENOM" id="CLU_009665_14_2_4"/>
<accession>F7T9A7</accession>
<sequence>MRASPSHTTVLIVGGGLVGLSAGLFLQRLGVPFILVEKQQGVSPLPRARGIHTRTMELFRQVGLEDAVRAAADGAWKQGAFGGARRGATLVDAQPIIDIPAMRAKMAAAGASPTGFVACPQTWIEPVLRQALQARGGDVRFGHELVAFDASGASVGARVRGPDGHEAAIEADWLIGADGGRSAIRRQLGIGRTETPAPQHLVNIFFAADLARVVEGRTFSQCEIANDTVRGLFLAMNNTDRWSFHLEYDPAQGPPADDALPGLVRAAIGLDDLEVRILQHGVWNTGVSVANAYRSGRAFLCGDAAHLMPPWGGFNATTGIADAHNLAWKLAAVARGEAPPTLLDSYDAERRPLALRNGRQALLRTDFDARFGIQTDRNRDLFPDLIDPAALILRHRYPPAGAPAHAEPPAAVDTLRAQTGTRFPHAWIQRGAERLSTLDLFGDSFVLLAGPAASVATSVAASNSASLDPAMPRVLAAGRDFAFVDDDWRGLTGLADTGTVLVRPDGFVLRRSDDGA</sequence>
<feature type="domain" description="FAD-binding" evidence="4">
    <location>
        <begin position="8"/>
        <end position="356"/>
    </location>
</feature>
<dbReference type="InterPro" id="IPR050641">
    <property type="entry name" value="RIFMO-like"/>
</dbReference>
<dbReference type="EMBL" id="AFRQ01000133">
    <property type="protein sequence ID" value="EGP43067.1"/>
    <property type="molecule type" value="Genomic_DNA"/>
</dbReference>
<comment type="caution">
    <text evidence="5">The sequence shown here is derived from an EMBL/GenBank/DDBJ whole genome shotgun (WGS) entry which is preliminary data.</text>
</comment>
<dbReference type="Pfam" id="PF21274">
    <property type="entry name" value="Rng_hyd_C"/>
    <property type="match status" value="1"/>
</dbReference>
<dbReference type="PANTHER" id="PTHR43004:SF19">
    <property type="entry name" value="BINDING MONOOXYGENASE, PUTATIVE (JCVI)-RELATED"/>
    <property type="match status" value="1"/>
</dbReference>
<dbReference type="AlphaFoldDB" id="F7T9A7"/>
<evidence type="ECO:0000256" key="1">
    <source>
        <dbReference type="ARBA" id="ARBA00001974"/>
    </source>
</evidence>
<dbReference type="eggNOG" id="COG0654">
    <property type="taxonomic scope" value="Bacteria"/>
</dbReference>
<keyword evidence="3" id="KW-0274">FAD</keyword>
<proteinExistence type="predicted"/>
<evidence type="ECO:0000259" key="4">
    <source>
        <dbReference type="Pfam" id="PF01494"/>
    </source>
</evidence>
<evidence type="ECO:0000313" key="5">
    <source>
        <dbReference type="EMBL" id="EGP43067.1"/>
    </source>
</evidence>
<comment type="cofactor">
    <cofactor evidence="1">
        <name>FAD</name>
        <dbReference type="ChEBI" id="CHEBI:57692"/>
    </cofactor>
</comment>
<dbReference type="Gene3D" id="3.30.9.10">
    <property type="entry name" value="D-Amino Acid Oxidase, subunit A, domain 2"/>
    <property type="match status" value="1"/>
</dbReference>
<evidence type="ECO:0000313" key="6">
    <source>
        <dbReference type="Proteomes" id="UP000004853"/>
    </source>
</evidence>
<organism evidence="5 6">
    <name type="scientific">Achromobacter insuavis AXX-A</name>
    <dbReference type="NCBI Taxonomy" id="1003200"/>
    <lineage>
        <taxon>Bacteria</taxon>
        <taxon>Pseudomonadati</taxon>
        <taxon>Pseudomonadota</taxon>
        <taxon>Betaproteobacteria</taxon>
        <taxon>Burkholderiales</taxon>
        <taxon>Alcaligenaceae</taxon>
        <taxon>Achromobacter</taxon>
    </lineage>
</organism>
<evidence type="ECO:0000256" key="2">
    <source>
        <dbReference type="ARBA" id="ARBA00022630"/>
    </source>
</evidence>